<feature type="transmembrane region" description="Helical" evidence="2">
    <location>
        <begin position="228"/>
        <end position="252"/>
    </location>
</feature>
<accession>A0ABQ1UVS3</accession>
<gene>
    <name evidence="3" type="ORF">GCM10011383_44920</name>
</gene>
<dbReference type="EMBL" id="BMHT01000014">
    <property type="protein sequence ID" value="GGF28185.1"/>
    <property type="molecule type" value="Genomic_DNA"/>
</dbReference>
<feature type="transmembrane region" description="Helical" evidence="2">
    <location>
        <begin position="329"/>
        <end position="349"/>
    </location>
</feature>
<keyword evidence="2" id="KW-1133">Transmembrane helix</keyword>
<evidence type="ECO:0000256" key="1">
    <source>
        <dbReference type="SAM" id="MobiDB-lite"/>
    </source>
</evidence>
<protein>
    <recommendedName>
        <fullName evidence="5">Low temperature requirement protein A</fullName>
    </recommendedName>
</protein>
<evidence type="ECO:0000256" key="2">
    <source>
        <dbReference type="SAM" id="Phobius"/>
    </source>
</evidence>
<feature type="compositionally biased region" description="Basic and acidic residues" evidence="1">
    <location>
        <begin position="1"/>
        <end position="11"/>
    </location>
</feature>
<keyword evidence="4" id="KW-1185">Reference proteome</keyword>
<reference evidence="4" key="1">
    <citation type="journal article" date="2019" name="Int. J. Syst. Evol. Microbiol.">
        <title>The Global Catalogue of Microorganisms (GCM) 10K type strain sequencing project: providing services to taxonomists for standard genome sequencing and annotation.</title>
        <authorList>
            <consortium name="The Broad Institute Genomics Platform"/>
            <consortium name="The Broad Institute Genome Sequencing Center for Infectious Disease"/>
            <person name="Wu L."/>
            <person name="Ma J."/>
        </authorList>
    </citation>
    <scope>NUCLEOTIDE SEQUENCE [LARGE SCALE GENOMIC DNA]</scope>
    <source>
        <strain evidence="4">CGMCC 1.15197</strain>
    </source>
</reference>
<dbReference type="Pfam" id="PF06772">
    <property type="entry name" value="LtrA"/>
    <property type="match status" value="1"/>
</dbReference>
<keyword evidence="2" id="KW-0472">Membrane</keyword>
<feature type="transmembrane region" description="Helical" evidence="2">
    <location>
        <begin position="57"/>
        <end position="78"/>
    </location>
</feature>
<dbReference type="PANTHER" id="PTHR36840:SF1">
    <property type="entry name" value="BLL5714 PROTEIN"/>
    <property type="match status" value="1"/>
</dbReference>
<feature type="transmembrane region" description="Helical" evidence="2">
    <location>
        <begin position="273"/>
        <end position="293"/>
    </location>
</feature>
<proteinExistence type="predicted"/>
<comment type="caution">
    <text evidence="3">The sequence shown here is derived from an EMBL/GenBank/DDBJ whole genome shotgun (WGS) entry which is preliminary data.</text>
</comment>
<evidence type="ECO:0000313" key="4">
    <source>
        <dbReference type="Proteomes" id="UP000632273"/>
    </source>
</evidence>
<feature type="region of interest" description="Disordered" evidence="1">
    <location>
        <begin position="1"/>
        <end position="22"/>
    </location>
</feature>
<evidence type="ECO:0008006" key="5">
    <source>
        <dbReference type="Google" id="ProtNLM"/>
    </source>
</evidence>
<evidence type="ECO:0000313" key="3">
    <source>
        <dbReference type="EMBL" id="GGF28185.1"/>
    </source>
</evidence>
<dbReference type="InterPro" id="IPR010640">
    <property type="entry name" value="Low_temperature_requirement_A"/>
</dbReference>
<organism evidence="3 4">
    <name type="scientific">Hymenobacter cavernae</name>
    <dbReference type="NCBI Taxonomy" id="2044852"/>
    <lineage>
        <taxon>Bacteria</taxon>
        <taxon>Pseudomonadati</taxon>
        <taxon>Bacteroidota</taxon>
        <taxon>Cytophagia</taxon>
        <taxon>Cytophagales</taxon>
        <taxon>Hymenobacteraceae</taxon>
        <taxon>Hymenobacter</taxon>
    </lineage>
</organism>
<keyword evidence="2" id="KW-0812">Transmembrane</keyword>
<feature type="transmembrane region" description="Helical" evidence="2">
    <location>
        <begin position="90"/>
        <end position="110"/>
    </location>
</feature>
<feature type="transmembrane region" description="Helical" evidence="2">
    <location>
        <begin position="149"/>
        <end position="169"/>
    </location>
</feature>
<sequence>MPDASAHELKPTADAPDDERGQTPVDRWLEPFYDLVAGVLIGQLTTMFTKTVTLPSYGHYCAVFVPAWWLWNGFSMYFDRFDRNSRWQQGSLLLSMLLLVLLSVTAPQTLEGEVAGFTWAYVAARGLLLGLYAYTYWTDEEARPLARGLLTGYSLGWLGWVIGGLWPTYGLWWKVGGLLVDFITPRFHQQLLKQLPVTQEHFTSRLREFTMIVVSQNIEVLPRDLGDLLWQGPALLTSANGFVLGVGLWWWYYQHHTKLLVQKEHQSGLRYALGHLPLYLGSGTVALGVFEVLHANPQVWLLPLGLTLAMGSLLWLSYPQLASEGQRRYSLSTAALVAVSWGLALVPLASWMSLLLTNVVALGYVYVTHPVLVAAEKSHLSEAEPPPNE</sequence>
<dbReference type="PANTHER" id="PTHR36840">
    <property type="entry name" value="BLL5714 PROTEIN"/>
    <property type="match status" value="1"/>
</dbReference>
<name>A0ABQ1UVS3_9BACT</name>
<dbReference type="RefSeq" id="WP_188816344.1">
    <property type="nucleotide sequence ID" value="NZ_BMHT01000014.1"/>
</dbReference>
<feature type="transmembrane region" description="Helical" evidence="2">
    <location>
        <begin position="299"/>
        <end position="317"/>
    </location>
</feature>
<feature type="transmembrane region" description="Helical" evidence="2">
    <location>
        <begin position="116"/>
        <end position="137"/>
    </location>
</feature>
<dbReference type="Proteomes" id="UP000632273">
    <property type="component" value="Unassembled WGS sequence"/>
</dbReference>